<reference evidence="3" key="1">
    <citation type="journal article" date="2019" name="Int. J. Syst. Evol. Microbiol.">
        <title>The Global Catalogue of Microorganisms (GCM) 10K type strain sequencing project: providing services to taxonomists for standard genome sequencing and annotation.</title>
        <authorList>
            <consortium name="The Broad Institute Genomics Platform"/>
            <consortium name="The Broad Institute Genome Sequencing Center for Infectious Disease"/>
            <person name="Wu L."/>
            <person name="Ma J."/>
        </authorList>
    </citation>
    <scope>NUCLEOTIDE SEQUENCE [LARGE SCALE GENOMIC DNA]</scope>
    <source>
        <strain evidence="3">JCM 16545</strain>
    </source>
</reference>
<dbReference type="Pfam" id="PF19888">
    <property type="entry name" value="DUF6361"/>
    <property type="match status" value="1"/>
</dbReference>
<accession>A0ABW4X093</accession>
<organism evidence="2 3">
    <name type="scientific">Pontibacter silvestris</name>
    <dbReference type="NCBI Taxonomy" id="2305183"/>
    <lineage>
        <taxon>Bacteria</taxon>
        <taxon>Pseudomonadati</taxon>
        <taxon>Bacteroidota</taxon>
        <taxon>Cytophagia</taxon>
        <taxon>Cytophagales</taxon>
        <taxon>Hymenobacteraceae</taxon>
        <taxon>Pontibacter</taxon>
    </lineage>
</organism>
<dbReference type="EMBL" id="JBHUHV010000043">
    <property type="protein sequence ID" value="MFD2068129.1"/>
    <property type="molecule type" value="Genomic_DNA"/>
</dbReference>
<gene>
    <name evidence="2" type="ORF">ACFSKU_14645</name>
</gene>
<dbReference type="Proteomes" id="UP001597369">
    <property type="component" value="Unassembled WGS sequence"/>
</dbReference>
<comment type="caution">
    <text evidence="2">The sequence shown here is derived from an EMBL/GenBank/DDBJ whole genome shotgun (WGS) entry which is preliminary data.</text>
</comment>
<evidence type="ECO:0000313" key="2">
    <source>
        <dbReference type="EMBL" id="MFD2068129.1"/>
    </source>
</evidence>
<keyword evidence="3" id="KW-1185">Reference proteome</keyword>
<evidence type="ECO:0000313" key="3">
    <source>
        <dbReference type="Proteomes" id="UP001597369"/>
    </source>
</evidence>
<proteinExistence type="predicted"/>
<evidence type="ECO:0000256" key="1">
    <source>
        <dbReference type="SAM" id="Coils"/>
    </source>
</evidence>
<protein>
    <submittedName>
        <fullName evidence="2">DUF6361 family protein</fullName>
    </submittedName>
</protein>
<dbReference type="RefSeq" id="WP_229962861.1">
    <property type="nucleotide sequence ID" value="NZ_JAJJWI010000036.1"/>
</dbReference>
<feature type="coiled-coil region" evidence="1">
    <location>
        <begin position="342"/>
        <end position="369"/>
    </location>
</feature>
<sequence length="410" mass="47224">MASLGWIDFSKKDRERVNTVLELLRPDGQVDELGIGTMRDALADTLFPGISTIQTRAKYFFIIPYILYDFLRLPPSERKKKSPTNYLEEQEYEVMYDLADAYNREEGHGVIGVTKRRELKEKVARRPSEVYWNGLNTLKCLDSKGLSANAFLNRANKVNAETLVHAIAEEGHGDDPDAGFDNYFNVKVPVSLDWRTGINLELNETEASYLRDAIMDIKDSVLAAVLESETLNDLFISSPSFVEFAKASIDIIDSSQLRRNMVLAHDFAILMEGAHIAYNQELQKQFLGVDSFDDAWDDWYQDLHNKMFDLAGFQPEDIFYNAPTTRPQTRLFVIEWLHLVRANQLDHDKKQKLIRAQELQAKRKKARLQYHQKDDVKQGKRIGLRLLDFRYNNAKIIVQDIKKGLENAGR</sequence>
<dbReference type="InterPro" id="IPR045941">
    <property type="entry name" value="DUF6361"/>
</dbReference>
<keyword evidence="1" id="KW-0175">Coiled coil</keyword>
<name>A0ABW4X093_9BACT</name>